<proteinExistence type="predicted"/>
<evidence type="ECO:0000313" key="2">
    <source>
        <dbReference type="Proteomes" id="UP000199011"/>
    </source>
</evidence>
<name>A0A1I5BQM3_9GAMM</name>
<evidence type="ECO:0000313" key="1">
    <source>
        <dbReference type="EMBL" id="SFN76973.1"/>
    </source>
</evidence>
<protein>
    <submittedName>
        <fullName evidence="1">Uncharacterized protein</fullName>
    </submittedName>
</protein>
<keyword evidence="2" id="KW-1185">Reference proteome</keyword>
<accession>A0A1I5BQM3</accession>
<dbReference type="EMBL" id="FOVO01000021">
    <property type="protein sequence ID" value="SFN76973.1"/>
    <property type="molecule type" value="Genomic_DNA"/>
</dbReference>
<dbReference type="AlphaFoldDB" id="A0A1I5BQM3"/>
<sequence>MLGVGSLKIPMAIKAVKPQGEKHVNVSLNTSNSAGRMPKTVGEKGWDGFALLRINTDKKFIR</sequence>
<organism evidence="1 2">
    <name type="scientific">Xenorhabdus japonica</name>
    <dbReference type="NCBI Taxonomy" id="53341"/>
    <lineage>
        <taxon>Bacteria</taxon>
        <taxon>Pseudomonadati</taxon>
        <taxon>Pseudomonadota</taxon>
        <taxon>Gammaproteobacteria</taxon>
        <taxon>Enterobacterales</taxon>
        <taxon>Morganellaceae</taxon>
        <taxon>Xenorhabdus</taxon>
    </lineage>
</organism>
<reference evidence="2" key="1">
    <citation type="submission" date="2016-10" db="EMBL/GenBank/DDBJ databases">
        <authorList>
            <person name="Varghese N."/>
            <person name="Submissions S."/>
        </authorList>
    </citation>
    <scope>NUCLEOTIDE SEQUENCE [LARGE SCALE GENOMIC DNA]</scope>
    <source>
        <strain evidence="2">DSM 16522</strain>
    </source>
</reference>
<dbReference type="Proteomes" id="UP000199011">
    <property type="component" value="Unassembled WGS sequence"/>
</dbReference>
<gene>
    <name evidence="1" type="ORF">SAMN05421579_1217</name>
</gene>
<dbReference type="STRING" id="53341.SAMN05421579_1217"/>